<dbReference type="Pfam" id="PF00732">
    <property type="entry name" value="GMC_oxred_N"/>
    <property type="match status" value="1"/>
</dbReference>
<proteinExistence type="inferred from homology"/>
<dbReference type="PIRSF" id="PIRSF000137">
    <property type="entry name" value="Alcohol_oxidase"/>
    <property type="match status" value="1"/>
</dbReference>
<dbReference type="GO" id="GO:0016614">
    <property type="term" value="F:oxidoreductase activity, acting on CH-OH group of donors"/>
    <property type="evidence" value="ECO:0007669"/>
    <property type="project" value="InterPro"/>
</dbReference>
<keyword evidence="3" id="KW-0285">Flavoprotein</keyword>
<evidence type="ECO:0000313" key="8">
    <source>
        <dbReference type="Proteomes" id="UP000198280"/>
    </source>
</evidence>
<dbReference type="InterPro" id="IPR007867">
    <property type="entry name" value="GMC_OxRtase_C"/>
</dbReference>
<feature type="binding site" evidence="5">
    <location>
        <position position="220"/>
    </location>
    <ligand>
        <name>FAD</name>
        <dbReference type="ChEBI" id="CHEBI:57692"/>
    </ligand>
</feature>
<comment type="cofactor">
    <cofactor evidence="1 5">
        <name>FAD</name>
        <dbReference type="ChEBI" id="CHEBI:57692"/>
    </cofactor>
</comment>
<dbReference type="Gene3D" id="3.30.560.10">
    <property type="entry name" value="Glucose Oxidase, domain 3"/>
    <property type="match status" value="1"/>
</dbReference>
<gene>
    <name evidence="7" type="ORF">SAMN05216252_104132</name>
</gene>
<evidence type="ECO:0000256" key="2">
    <source>
        <dbReference type="ARBA" id="ARBA00010790"/>
    </source>
</evidence>
<comment type="similarity">
    <text evidence="2">Belongs to the GMC oxidoreductase family.</text>
</comment>
<dbReference type="SUPFAM" id="SSF54373">
    <property type="entry name" value="FAD-linked reductases, C-terminal domain"/>
    <property type="match status" value="1"/>
</dbReference>
<evidence type="ECO:0000256" key="3">
    <source>
        <dbReference type="ARBA" id="ARBA00022630"/>
    </source>
</evidence>
<protein>
    <submittedName>
        <fullName evidence="7">Choline dehydrogenase</fullName>
    </submittedName>
</protein>
<evidence type="ECO:0000256" key="1">
    <source>
        <dbReference type="ARBA" id="ARBA00001974"/>
    </source>
</evidence>
<sequence length="509" mass="52645">MQAITDSYDFVVVGGGTAGSVLAARLSEPDGARVLLLEAGGDGPPTAAANPPAWPTLLGTSANWGDTTVRQSATGTTTPLARGRGLGGGSAISAMTFVRGHHSGYGAWTAGGAKGWGYDDLLPYFKRSENAPGRDPVLRGVGGPLTVGPASPPHPVVAALLTAATQTGYRRAADIAAGLEEGFGWSDLNIVGGRRQSAADAYLTPARRRRNLTVVTGALVHRLLLRDGRCAGVEYGHAGRTGTVAVGCHGEVVLTAGTIGTPQLLMLSGIGPRAHLRDKGIDVAFDLPGVGANLQDHPLAAVVHRAARPVPPGANNHGEAIGLVRSRLGICDPDVQVLLADTPGCHTPVADPPDGQGYRIAVSPMRPHSRGTVRLASAEPGALPLVDPDYYGDDRDLATMVEALFLAREIGQARALDGWRAHEVLPGPDVKDDAGLRAYARGTLASYMHPVGTCRIGIDDLAVVDTDLRLHGVDGLRVADASVMPAIPSGDIAATVYAIAERAADLLRR</sequence>
<accession>A0A239CNJ2</accession>
<dbReference type="EMBL" id="FZOF01000004">
    <property type="protein sequence ID" value="SNS21707.1"/>
    <property type="molecule type" value="Genomic_DNA"/>
</dbReference>
<dbReference type="PANTHER" id="PTHR11552">
    <property type="entry name" value="GLUCOSE-METHANOL-CHOLINE GMC OXIDOREDUCTASE"/>
    <property type="match status" value="1"/>
</dbReference>
<dbReference type="InterPro" id="IPR000172">
    <property type="entry name" value="GMC_OxRdtase_N"/>
</dbReference>
<keyword evidence="8" id="KW-1185">Reference proteome</keyword>
<dbReference type="GO" id="GO:0050660">
    <property type="term" value="F:flavin adenine dinucleotide binding"/>
    <property type="evidence" value="ECO:0007669"/>
    <property type="project" value="InterPro"/>
</dbReference>
<feature type="binding site" evidence="5">
    <location>
        <position position="447"/>
    </location>
    <ligand>
        <name>substrate</name>
    </ligand>
</feature>
<evidence type="ECO:0000313" key="7">
    <source>
        <dbReference type="EMBL" id="SNS21707.1"/>
    </source>
</evidence>
<name>A0A239CNJ2_9ACTN</name>
<evidence type="ECO:0000256" key="5">
    <source>
        <dbReference type="PIRSR" id="PIRSR000137-2"/>
    </source>
</evidence>
<dbReference type="RefSeq" id="WP_089223254.1">
    <property type="nucleotide sequence ID" value="NZ_FZOF01000004.1"/>
</dbReference>
<dbReference type="PANTHER" id="PTHR11552:SF147">
    <property type="entry name" value="CHOLINE DEHYDROGENASE, MITOCHONDRIAL"/>
    <property type="match status" value="1"/>
</dbReference>
<dbReference type="InterPro" id="IPR036188">
    <property type="entry name" value="FAD/NAD-bd_sf"/>
</dbReference>
<keyword evidence="4 5" id="KW-0274">FAD</keyword>
<dbReference type="Pfam" id="PF05199">
    <property type="entry name" value="GMC_oxred_C"/>
    <property type="match status" value="1"/>
</dbReference>
<dbReference type="AlphaFoldDB" id="A0A239CNJ2"/>
<evidence type="ECO:0000256" key="4">
    <source>
        <dbReference type="ARBA" id="ARBA00022827"/>
    </source>
</evidence>
<dbReference type="PROSITE" id="PS00624">
    <property type="entry name" value="GMC_OXRED_2"/>
    <property type="match status" value="1"/>
</dbReference>
<reference evidence="7 8" key="1">
    <citation type="submission" date="2017-06" db="EMBL/GenBank/DDBJ databases">
        <authorList>
            <person name="Kim H.J."/>
            <person name="Triplett B.A."/>
        </authorList>
    </citation>
    <scope>NUCLEOTIDE SEQUENCE [LARGE SCALE GENOMIC DNA]</scope>
    <source>
        <strain evidence="7 8">CGMCC 4.1858</strain>
    </source>
</reference>
<dbReference type="OrthoDB" id="9785276at2"/>
<feature type="domain" description="Glucose-methanol-choline oxidoreductase N-terminal" evidence="6">
    <location>
        <begin position="257"/>
        <end position="271"/>
    </location>
</feature>
<organism evidence="7 8">
    <name type="scientific">Actinacidiphila glaucinigra</name>
    <dbReference type="NCBI Taxonomy" id="235986"/>
    <lineage>
        <taxon>Bacteria</taxon>
        <taxon>Bacillati</taxon>
        <taxon>Actinomycetota</taxon>
        <taxon>Actinomycetes</taxon>
        <taxon>Kitasatosporales</taxon>
        <taxon>Streptomycetaceae</taxon>
        <taxon>Actinacidiphila</taxon>
    </lineage>
</organism>
<dbReference type="Gene3D" id="3.50.50.60">
    <property type="entry name" value="FAD/NAD(P)-binding domain"/>
    <property type="match status" value="1"/>
</dbReference>
<dbReference type="InterPro" id="IPR012132">
    <property type="entry name" value="GMC_OxRdtase"/>
</dbReference>
<dbReference type="SUPFAM" id="SSF51905">
    <property type="entry name" value="FAD/NAD(P)-binding domain"/>
    <property type="match status" value="1"/>
</dbReference>
<dbReference type="Proteomes" id="UP000198280">
    <property type="component" value="Unassembled WGS sequence"/>
</dbReference>
<evidence type="ECO:0000259" key="6">
    <source>
        <dbReference type="PROSITE" id="PS00624"/>
    </source>
</evidence>